<comment type="caution">
    <text evidence="9">The sequence shown here is derived from an EMBL/GenBank/DDBJ whole genome shotgun (WGS) entry which is preliminary data.</text>
</comment>
<gene>
    <name evidence="9" type="ORF">I5677_16815</name>
</gene>
<keyword evidence="6" id="KW-0418">Kinase</keyword>
<evidence type="ECO:0000256" key="5">
    <source>
        <dbReference type="ARBA" id="ARBA00022741"/>
    </source>
</evidence>
<evidence type="ECO:0000256" key="4">
    <source>
        <dbReference type="ARBA" id="ARBA00022679"/>
    </source>
</evidence>
<dbReference type="InterPro" id="IPR004654">
    <property type="entry name" value="ROK_glcA"/>
</dbReference>
<keyword evidence="7" id="KW-0067">ATP-binding</keyword>
<evidence type="ECO:0000256" key="7">
    <source>
        <dbReference type="ARBA" id="ARBA00022840"/>
    </source>
</evidence>
<dbReference type="PROSITE" id="PS01125">
    <property type="entry name" value="ROK"/>
    <property type="match status" value="1"/>
</dbReference>
<evidence type="ECO:0000256" key="1">
    <source>
        <dbReference type="ARBA" id="ARBA00006479"/>
    </source>
</evidence>
<dbReference type="PANTHER" id="PTHR18964:SF149">
    <property type="entry name" value="BIFUNCTIONAL UDP-N-ACETYLGLUCOSAMINE 2-EPIMERASE_N-ACETYLMANNOSAMINE KINASE"/>
    <property type="match status" value="1"/>
</dbReference>
<protein>
    <recommendedName>
        <fullName evidence="3">Glucokinase</fullName>
        <ecNumber evidence="2">2.7.1.2</ecNumber>
    </recommendedName>
    <alternativeName>
        <fullName evidence="8">Glucose kinase</fullName>
    </alternativeName>
</protein>
<evidence type="ECO:0000313" key="10">
    <source>
        <dbReference type="Proteomes" id="UP000623269"/>
    </source>
</evidence>
<organism evidence="9 10">
    <name type="scientific">Mobilitalea sibirica</name>
    <dbReference type="NCBI Taxonomy" id="1462919"/>
    <lineage>
        <taxon>Bacteria</taxon>
        <taxon>Bacillati</taxon>
        <taxon>Bacillota</taxon>
        <taxon>Clostridia</taxon>
        <taxon>Lachnospirales</taxon>
        <taxon>Lachnospiraceae</taxon>
        <taxon>Mobilitalea</taxon>
    </lineage>
</organism>
<dbReference type="Gene3D" id="3.30.420.40">
    <property type="match status" value="2"/>
</dbReference>
<dbReference type="GO" id="GO:0006096">
    <property type="term" value="P:glycolytic process"/>
    <property type="evidence" value="ECO:0007669"/>
    <property type="project" value="InterPro"/>
</dbReference>
<reference evidence="9" key="1">
    <citation type="submission" date="2020-12" db="EMBL/GenBank/DDBJ databases">
        <title>M. sibirica DSM 26468T genome.</title>
        <authorList>
            <person name="Thieme N."/>
            <person name="Rettenmaier R."/>
            <person name="Zverlov V."/>
            <person name="Liebl W."/>
        </authorList>
    </citation>
    <scope>NUCLEOTIDE SEQUENCE</scope>
    <source>
        <strain evidence="9">DSM 26468</strain>
    </source>
</reference>
<dbReference type="AlphaFoldDB" id="A0A8J7HCA7"/>
<dbReference type="NCBIfam" id="TIGR00744">
    <property type="entry name" value="ROK_glcA_fam"/>
    <property type="match status" value="1"/>
</dbReference>
<keyword evidence="10" id="KW-1185">Reference proteome</keyword>
<dbReference type="PANTHER" id="PTHR18964">
    <property type="entry name" value="ROK (REPRESSOR, ORF, KINASE) FAMILY"/>
    <property type="match status" value="1"/>
</dbReference>
<name>A0A8J7HCA7_9FIRM</name>
<dbReference type="Pfam" id="PF00480">
    <property type="entry name" value="ROK"/>
    <property type="match status" value="1"/>
</dbReference>
<evidence type="ECO:0000256" key="8">
    <source>
        <dbReference type="ARBA" id="ARBA00032386"/>
    </source>
</evidence>
<keyword evidence="5" id="KW-0547">Nucleotide-binding</keyword>
<evidence type="ECO:0000256" key="3">
    <source>
        <dbReference type="ARBA" id="ARBA00014701"/>
    </source>
</evidence>
<dbReference type="GO" id="GO:0005737">
    <property type="term" value="C:cytoplasm"/>
    <property type="evidence" value="ECO:0007669"/>
    <property type="project" value="InterPro"/>
</dbReference>
<evidence type="ECO:0000256" key="2">
    <source>
        <dbReference type="ARBA" id="ARBA00012323"/>
    </source>
</evidence>
<evidence type="ECO:0000256" key="6">
    <source>
        <dbReference type="ARBA" id="ARBA00022777"/>
    </source>
</evidence>
<dbReference type="InterPro" id="IPR043129">
    <property type="entry name" value="ATPase_NBD"/>
</dbReference>
<dbReference type="EMBL" id="JAEAGR010000027">
    <property type="protein sequence ID" value="MBH1942556.1"/>
    <property type="molecule type" value="Genomic_DNA"/>
</dbReference>
<evidence type="ECO:0000313" key="9">
    <source>
        <dbReference type="EMBL" id="MBH1942556.1"/>
    </source>
</evidence>
<dbReference type="SUPFAM" id="SSF53067">
    <property type="entry name" value="Actin-like ATPase domain"/>
    <property type="match status" value="1"/>
</dbReference>
<comment type="similarity">
    <text evidence="1">Belongs to the ROK (NagC/XylR) family.</text>
</comment>
<accession>A0A8J7HCA7</accession>
<dbReference type="RefSeq" id="WP_197662809.1">
    <property type="nucleotide sequence ID" value="NZ_JAEAGR010000027.1"/>
</dbReference>
<dbReference type="EC" id="2.7.1.2" evidence="2"/>
<dbReference type="InterPro" id="IPR049874">
    <property type="entry name" value="ROK_cs"/>
</dbReference>
<dbReference type="GO" id="GO:0005524">
    <property type="term" value="F:ATP binding"/>
    <property type="evidence" value="ECO:0007669"/>
    <property type="project" value="UniProtKB-KW"/>
</dbReference>
<dbReference type="Proteomes" id="UP000623269">
    <property type="component" value="Unassembled WGS sequence"/>
</dbReference>
<proteinExistence type="inferred from homology"/>
<dbReference type="InterPro" id="IPR000600">
    <property type="entry name" value="ROK"/>
</dbReference>
<keyword evidence="4 9" id="KW-0808">Transferase</keyword>
<dbReference type="GO" id="GO:0004340">
    <property type="term" value="F:glucokinase activity"/>
    <property type="evidence" value="ECO:0007669"/>
    <property type="project" value="UniProtKB-EC"/>
</dbReference>
<sequence>MEQLCFGVDIGGTAVKVGLFTTEGRLVEKWDFATRKTKEGKEILKDVADFIKEKIQILKLDMGSILGIGIGLPGPVKDNGEVLELPNMGLGHFNIEKEMQELIGLKVKAANDANIAALGEQWQGSGKGYHNMVLITLGTGVGGGVILKDAILAGSNGAGGEIGHMLVNYKEKDRCGCGKRGCLEQYASATGIVRMAKRSLSSNNKASALQNIDNISAKIVFDLAKEGDALAQDIVSEACRYLGIACANIAQVIDPEAFIIGGGVSKAGEVLTDQIKEYYEINVMDALKNKDFKLAVLGNDAGIYGGARLILASNG</sequence>